<accession>A0A1I1Z6Y9</accession>
<evidence type="ECO:0000313" key="3">
    <source>
        <dbReference type="EMBL" id="SFE27058.1"/>
    </source>
</evidence>
<dbReference type="InterPro" id="IPR019734">
    <property type="entry name" value="TPR_rpt"/>
</dbReference>
<reference evidence="4" key="1">
    <citation type="submission" date="2016-10" db="EMBL/GenBank/DDBJ databases">
        <authorList>
            <person name="Varghese N."/>
            <person name="Submissions S."/>
        </authorList>
    </citation>
    <scope>NUCLEOTIDE SEQUENCE [LARGE SCALE GENOMIC DNA]</scope>
    <source>
        <strain evidence="4">ATCC 25963</strain>
    </source>
</reference>
<dbReference type="Pfam" id="PF13414">
    <property type="entry name" value="TPR_11"/>
    <property type="match status" value="1"/>
</dbReference>
<evidence type="ECO:0000256" key="1">
    <source>
        <dbReference type="PROSITE-ProRule" id="PRU00339"/>
    </source>
</evidence>
<name>A0A1I1Z6Y9_9BACT</name>
<gene>
    <name evidence="3" type="ORF">SAMN02745121_03645</name>
</gene>
<feature type="compositionally biased region" description="Basic residues" evidence="2">
    <location>
        <begin position="346"/>
        <end position="357"/>
    </location>
</feature>
<feature type="region of interest" description="Disordered" evidence="2">
    <location>
        <begin position="306"/>
        <end position="357"/>
    </location>
</feature>
<dbReference type="AlphaFoldDB" id="A0A1I1Z6Y9"/>
<dbReference type="Proteomes" id="UP000199400">
    <property type="component" value="Unassembled WGS sequence"/>
</dbReference>
<sequence length="357" mass="40554">MRPILAAVAACALFLAPGCTKIAARDFIREGNTLYANGQYREAIEKYNEAEKLEPDLVTLFWNRACAAESIVLKIKDPNQLADRKVFTDLALSDFKTWLDRSGNDVTEADREAYLNHRLALLDADERCDDLLSYFLEKHNQEPKEEGWYTRIAKQYDTCGRTKDADEWFVKRTVDFPTSVRAYLSLAIRKLERLYPEPDSGVQYNTNLSEEERLALANEAIALLDKATMIDHKFIEAYIYRSIAYTQRQLARRYGDDPAQNTAYENLNMILAREDGMSAWRQQKAICDIKVEPECPTDKPPEGPCCMLAPRPISPEEEAADAERKKAIEEEIRQLESGAEPEPVKGKGKKGKGQGSK</sequence>
<evidence type="ECO:0000313" key="4">
    <source>
        <dbReference type="Proteomes" id="UP000199400"/>
    </source>
</evidence>
<dbReference type="RefSeq" id="WP_096332812.1">
    <property type="nucleotide sequence ID" value="NZ_FOMX01000011.1"/>
</dbReference>
<protein>
    <submittedName>
        <fullName evidence="3">TPR repeat-containing protein</fullName>
    </submittedName>
</protein>
<dbReference type="PROSITE" id="PS50005">
    <property type="entry name" value="TPR"/>
    <property type="match status" value="1"/>
</dbReference>
<keyword evidence="1" id="KW-0802">TPR repeat</keyword>
<feature type="repeat" description="TPR" evidence="1">
    <location>
        <begin position="24"/>
        <end position="57"/>
    </location>
</feature>
<dbReference type="EMBL" id="FOMX01000011">
    <property type="protein sequence ID" value="SFE27058.1"/>
    <property type="molecule type" value="Genomic_DNA"/>
</dbReference>
<dbReference type="InterPro" id="IPR011990">
    <property type="entry name" value="TPR-like_helical_dom_sf"/>
</dbReference>
<proteinExistence type="predicted"/>
<dbReference type="SMART" id="SM00028">
    <property type="entry name" value="TPR"/>
    <property type="match status" value="1"/>
</dbReference>
<keyword evidence="4" id="KW-1185">Reference proteome</keyword>
<dbReference type="OrthoDB" id="9776208at2"/>
<dbReference type="SUPFAM" id="SSF48452">
    <property type="entry name" value="TPR-like"/>
    <property type="match status" value="1"/>
</dbReference>
<evidence type="ECO:0000256" key="2">
    <source>
        <dbReference type="SAM" id="MobiDB-lite"/>
    </source>
</evidence>
<feature type="compositionally biased region" description="Basic and acidic residues" evidence="2">
    <location>
        <begin position="321"/>
        <end position="334"/>
    </location>
</feature>
<dbReference type="Gene3D" id="1.25.40.10">
    <property type="entry name" value="Tetratricopeptide repeat domain"/>
    <property type="match status" value="1"/>
</dbReference>
<organism evidence="3 4">
    <name type="scientific">Nannocystis exedens</name>
    <dbReference type="NCBI Taxonomy" id="54"/>
    <lineage>
        <taxon>Bacteria</taxon>
        <taxon>Pseudomonadati</taxon>
        <taxon>Myxococcota</taxon>
        <taxon>Polyangia</taxon>
        <taxon>Nannocystales</taxon>
        <taxon>Nannocystaceae</taxon>
        <taxon>Nannocystis</taxon>
    </lineage>
</organism>